<evidence type="ECO:0000256" key="6">
    <source>
        <dbReference type="SAM" id="Phobius"/>
    </source>
</evidence>
<evidence type="ECO:0000259" key="7">
    <source>
        <dbReference type="PROSITE" id="PS50850"/>
    </source>
</evidence>
<dbReference type="GO" id="GO:0005886">
    <property type="term" value="C:plasma membrane"/>
    <property type="evidence" value="ECO:0007669"/>
    <property type="project" value="UniProtKB-SubCell"/>
</dbReference>
<evidence type="ECO:0000256" key="3">
    <source>
        <dbReference type="ARBA" id="ARBA00022692"/>
    </source>
</evidence>
<feature type="transmembrane region" description="Helical" evidence="6">
    <location>
        <begin position="241"/>
        <end position="266"/>
    </location>
</feature>
<evidence type="ECO:0000256" key="1">
    <source>
        <dbReference type="ARBA" id="ARBA00004651"/>
    </source>
</evidence>
<dbReference type="PANTHER" id="PTHR11662:SF399">
    <property type="entry name" value="FI19708P1-RELATED"/>
    <property type="match status" value="1"/>
</dbReference>
<dbReference type="PIRSF" id="PIRSF002808">
    <property type="entry name" value="Hexose_phosphate_transp"/>
    <property type="match status" value="1"/>
</dbReference>
<feature type="transmembrane region" description="Helical" evidence="6">
    <location>
        <begin position="316"/>
        <end position="335"/>
    </location>
</feature>
<feature type="transmembrane region" description="Helical" evidence="6">
    <location>
        <begin position="375"/>
        <end position="398"/>
    </location>
</feature>
<dbReference type="InterPro" id="IPR050382">
    <property type="entry name" value="MFS_Na/Anion_cotransporter"/>
</dbReference>
<feature type="transmembrane region" description="Helical" evidence="6">
    <location>
        <begin position="93"/>
        <end position="115"/>
    </location>
</feature>
<keyword evidence="4 6" id="KW-1133">Transmembrane helix</keyword>
<organism evidence="8 9">
    <name type="scientific">Caballeronia udeis</name>
    <dbReference type="NCBI Taxonomy" id="1232866"/>
    <lineage>
        <taxon>Bacteria</taxon>
        <taxon>Pseudomonadati</taxon>
        <taxon>Pseudomonadota</taxon>
        <taxon>Betaproteobacteria</taxon>
        <taxon>Burkholderiales</taxon>
        <taxon>Burkholderiaceae</taxon>
        <taxon>Caballeronia</taxon>
    </lineage>
</organism>
<comment type="subcellular location">
    <subcellularLocation>
        <location evidence="1">Cell membrane</location>
        <topology evidence="1">Multi-pass membrane protein</topology>
    </subcellularLocation>
</comment>
<dbReference type="RefSeq" id="WP_231936983.1">
    <property type="nucleotide sequence ID" value="NZ_FCOK02000004.1"/>
</dbReference>
<dbReference type="AlphaFoldDB" id="A0A158FEB9"/>
<evidence type="ECO:0000256" key="2">
    <source>
        <dbReference type="ARBA" id="ARBA00022475"/>
    </source>
</evidence>
<feature type="transmembrane region" description="Helical" evidence="6">
    <location>
        <begin position="404"/>
        <end position="424"/>
    </location>
</feature>
<name>A0A158FEB9_9BURK</name>
<feature type="domain" description="Major facilitator superfamily (MFS) profile" evidence="7">
    <location>
        <begin position="23"/>
        <end position="430"/>
    </location>
</feature>
<keyword evidence="5 6" id="KW-0472">Membrane</keyword>
<dbReference type="PANTHER" id="PTHR11662">
    <property type="entry name" value="SOLUTE CARRIER FAMILY 17"/>
    <property type="match status" value="1"/>
</dbReference>
<dbReference type="InterPro" id="IPR000849">
    <property type="entry name" value="Sugar_P_transporter"/>
</dbReference>
<protein>
    <submittedName>
        <fullName evidence="8">Major facilitator transporter</fullName>
    </submittedName>
</protein>
<gene>
    <name evidence="8" type="ORF">AWB69_01048</name>
</gene>
<dbReference type="CDD" id="cd17319">
    <property type="entry name" value="MFS_ExuT_GudP_like"/>
    <property type="match status" value="1"/>
</dbReference>
<evidence type="ECO:0000256" key="4">
    <source>
        <dbReference type="ARBA" id="ARBA00022989"/>
    </source>
</evidence>
<feature type="transmembrane region" description="Helical" evidence="6">
    <location>
        <begin position="272"/>
        <end position="295"/>
    </location>
</feature>
<dbReference type="Proteomes" id="UP000054683">
    <property type="component" value="Unassembled WGS sequence"/>
</dbReference>
<feature type="transmembrane region" description="Helical" evidence="6">
    <location>
        <begin position="20"/>
        <end position="38"/>
    </location>
</feature>
<sequence>MADKLVSPAGVAAGAGMNFRWTVLIWLVAGGIINYIDRASLSIAAPEMIRELGLSRTQIGLLGTVFAWTYAVMQLPAGWVIDRFGAKKAYAVAMIWWSIATYMTGVVGSVSALLVMRALLAVGEAPCWPTSAKITAAWFPTKERGFATGIWDSSSKWGPALAPAVLVALMIAFGWRSLFHVAGAVGIAFAIVFLFLYRNPEQSKRLSKEEFAYIEAGGGGRERSISNSTHEWRGLFTHRSVWGMILGYFCAIWLWNLFLVFLPLYLLDRFHISFVQLGIYASIPWIGGAAGEIIVGYLTKKMVDRGMATSIDAKRMWIVICAIGAAASAVAIPFVNSLGLTITLMTLGLAFLAAIIGAAWALASDVAPKSMVASVSAIQNFGGYFGGAFSPVVAGFIVDKTGSYSIALISGGLIAGCSALFYWFMVRRVVPERGVTQGA</sequence>
<keyword evidence="3 6" id="KW-0812">Transmembrane</keyword>
<dbReference type="SUPFAM" id="SSF103473">
    <property type="entry name" value="MFS general substrate transporter"/>
    <property type="match status" value="1"/>
</dbReference>
<evidence type="ECO:0000313" key="9">
    <source>
        <dbReference type="Proteomes" id="UP000054683"/>
    </source>
</evidence>
<dbReference type="InterPro" id="IPR011701">
    <property type="entry name" value="MFS"/>
</dbReference>
<feature type="transmembrane region" description="Helical" evidence="6">
    <location>
        <begin position="181"/>
        <end position="197"/>
    </location>
</feature>
<dbReference type="PROSITE" id="PS50850">
    <property type="entry name" value="MFS"/>
    <property type="match status" value="1"/>
</dbReference>
<feature type="transmembrane region" description="Helical" evidence="6">
    <location>
        <begin position="157"/>
        <end position="175"/>
    </location>
</feature>
<dbReference type="InterPro" id="IPR020846">
    <property type="entry name" value="MFS_dom"/>
</dbReference>
<dbReference type="EMBL" id="FCOK02000004">
    <property type="protein sequence ID" value="SAL18198.1"/>
    <property type="molecule type" value="Genomic_DNA"/>
</dbReference>
<dbReference type="Gene3D" id="1.20.1250.20">
    <property type="entry name" value="MFS general substrate transporter like domains"/>
    <property type="match status" value="2"/>
</dbReference>
<dbReference type="Pfam" id="PF07690">
    <property type="entry name" value="MFS_1"/>
    <property type="match status" value="1"/>
</dbReference>
<dbReference type="InterPro" id="IPR036259">
    <property type="entry name" value="MFS_trans_sf"/>
</dbReference>
<evidence type="ECO:0000313" key="8">
    <source>
        <dbReference type="EMBL" id="SAL18198.1"/>
    </source>
</evidence>
<evidence type="ECO:0000256" key="5">
    <source>
        <dbReference type="ARBA" id="ARBA00023136"/>
    </source>
</evidence>
<proteinExistence type="predicted"/>
<keyword evidence="2" id="KW-1003">Cell membrane</keyword>
<accession>A0A158FEB9</accession>
<feature type="transmembrane region" description="Helical" evidence="6">
    <location>
        <begin position="341"/>
        <end position="363"/>
    </location>
</feature>
<reference evidence="8 9" key="1">
    <citation type="submission" date="2016-01" db="EMBL/GenBank/DDBJ databases">
        <authorList>
            <person name="Oliw E.H."/>
        </authorList>
    </citation>
    <scope>NUCLEOTIDE SEQUENCE [LARGE SCALE GENOMIC DNA]</scope>
    <source>
        <strain evidence="8">LMG 27134</strain>
    </source>
</reference>
<dbReference type="GO" id="GO:0022857">
    <property type="term" value="F:transmembrane transporter activity"/>
    <property type="evidence" value="ECO:0007669"/>
    <property type="project" value="InterPro"/>
</dbReference>
<feature type="transmembrane region" description="Helical" evidence="6">
    <location>
        <begin position="59"/>
        <end position="81"/>
    </location>
</feature>